<dbReference type="AlphaFoldDB" id="A0A2U1LTB7"/>
<name>A0A2U1LTB7_ARTAN</name>
<gene>
    <name evidence="1" type="ORF">CTI12_AA456590</name>
</gene>
<evidence type="ECO:0000313" key="2">
    <source>
        <dbReference type="Proteomes" id="UP000245207"/>
    </source>
</evidence>
<organism evidence="1 2">
    <name type="scientific">Artemisia annua</name>
    <name type="common">Sweet wormwood</name>
    <dbReference type="NCBI Taxonomy" id="35608"/>
    <lineage>
        <taxon>Eukaryota</taxon>
        <taxon>Viridiplantae</taxon>
        <taxon>Streptophyta</taxon>
        <taxon>Embryophyta</taxon>
        <taxon>Tracheophyta</taxon>
        <taxon>Spermatophyta</taxon>
        <taxon>Magnoliopsida</taxon>
        <taxon>eudicotyledons</taxon>
        <taxon>Gunneridae</taxon>
        <taxon>Pentapetalae</taxon>
        <taxon>asterids</taxon>
        <taxon>campanulids</taxon>
        <taxon>Asterales</taxon>
        <taxon>Asteraceae</taxon>
        <taxon>Asteroideae</taxon>
        <taxon>Anthemideae</taxon>
        <taxon>Artemisiinae</taxon>
        <taxon>Artemisia</taxon>
    </lineage>
</organism>
<dbReference type="EMBL" id="PKPP01007866">
    <property type="protein sequence ID" value="PWA52224.1"/>
    <property type="molecule type" value="Genomic_DNA"/>
</dbReference>
<evidence type="ECO:0000313" key="1">
    <source>
        <dbReference type="EMBL" id="PWA52224.1"/>
    </source>
</evidence>
<keyword evidence="1" id="KW-0695">RNA-directed DNA polymerase</keyword>
<dbReference type="OrthoDB" id="684023at2759"/>
<comment type="caution">
    <text evidence="1">The sequence shown here is derived from an EMBL/GenBank/DDBJ whole genome shotgun (WGS) entry which is preliminary data.</text>
</comment>
<protein>
    <submittedName>
        <fullName evidence="1">RNA-directed DNA polymerase, eukaryota</fullName>
    </submittedName>
</protein>
<reference evidence="1 2" key="1">
    <citation type="journal article" date="2018" name="Mol. Plant">
        <title>The genome of Artemisia annua provides insight into the evolution of Asteraceae family and artemisinin biosynthesis.</title>
        <authorList>
            <person name="Shen Q."/>
            <person name="Zhang L."/>
            <person name="Liao Z."/>
            <person name="Wang S."/>
            <person name="Yan T."/>
            <person name="Shi P."/>
            <person name="Liu M."/>
            <person name="Fu X."/>
            <person name="Pan Q."/>
            <person name="Wang Y."/>
            <person name="Lv Z."/>
            <person name="Lu X."/>
            <person name="Zhang F."/>
            <person name="Jiang W."/>
            <person name="Ma Y."/>
            <person name="Chen M."/>
            <person name="Hao X."/>
            <person name="Li L."/>
            <person name="Tang Y."/>
            <person name="Lv G."/>
            <person name="Zhou Y."/>
            <person name="Sun X."/>
            <person name="Brodelius P.E."/>
            <person name="Rose J.K.C."/>
            <person name="Tang K."/>
        </authorList>
    </citation>
    <scope>NUCLEOTIDE SEQUENCE [LARGE SCALE GENOMIC DNA]</scope>
    <source>
        <strain evidence="2">cv. Huhao1</strain>
        <tissue evidence="1">Leaf</tissue>
    </source>
</reference>
<dbReference type="Proteomes" id="UP000245207">
    <property type="component" value="Unassembled WGS sequence"/>
</dbReference>
<keyword evidence="1" id="KW-0808">Transferase</keyword>
<keyword evidence="1" id="KW-0548">Nucleotidyltransferase</keyword>
<proteinExistence type="predicted"/>
<accession>A0A2U1LTB7</accession>
<dbReference type="GO" id="GO:0003964">
    <property type="term" value="F:RNA-directed DNA polymerase activity"/>
    <property type="evidence" value="ECO:0007669"/>
    <property type="project" value="UniProtKB-KW"/>
</dbReference>
<sequence>MVNQLGFGKIHGSTALRRSPRGGVELNQFEAIKAAIGNVFLTDQSDSWQWTLDVAPGYSVASARILVDDRTLEAGLVASKWNRHIPINVNVFLWRLNLNKLPSREHGMVSVSCDYGIDSIFGGVIH</sequence>
<keyword evidence="2" id="KW-1185">Reference proteome</keyword>